<dbReference type="InterPro" id="IPR029058">
    <property type="entry name" value="AB_hydrolase_fold"/>
</dbReference>
<dbReference type="Gene3D" id="1.10.1200.10">
    <property type="entry name" value="ACP-like"/>
    <property type="match status" value="1"/>
</dbReference>
<dbReference type="GO" id="GO:0005737">
    <property type="term" value="C:cytoplasm"/>
    <property type="evidence" value="ECO:0007669"/>
    <property type="project" value="TreeGrafter"/>
</dbReference>
<dbReference type="SUPFAM" id="SSF53474">
    <property type="entry name" value="alpha/beta-Hydrolases"/>
    <property type="match status" value="1"/>
</dbReference>
<organism evidence="2 3">
    <name type="scientific">Vibrio pectenicida</name>
    <dbReference type="NCBI Taxonomy" id="62763"/>
    <lineage>
        <taxon>Bacteria</taxon>
        <taxon>Pseudomonadati</taxon>
        <taxon>Pseudomonadota</taxon>
        <taxon>Gammaproteobacteria</taxon>
        <taxon>Vibrionales</taxon>
        <taxon>Vibrionaceae</taxon>
        <taxon>Vibrio</taxon>
    </lineage>
</organism>
<dbReference type="InterPro" id="IPR036736">
    <property type="entry name" value="ACP-like_sf"/>
</dbReference>
<dbReference type="PANTHER" id="PTHR45527">
    <property type="entry name" value="NONRIBOSOMAL PEPTIDE SYNTHETASE"/>
    <property type="match status" value="1"/>
</dbReference>
<dbReference type="InterPro" id="IPR000873">
    <property type="entry name" value="AMP-dep_synth/lig_dom"/>
</dbReference>
<dbReference type="PROSITE" id="PS00455">
    <property type="entry name" value="AMP_BINDING"/>
    <property type="match status" value="1"/>
</dbReference>
<dbReference type="Proteomes" id="UP000565719">
    <property type="component" value="Unassembled WGS sequence"/>
</dbReference>
<dbReference type="SUPFAM" id="SSF52777">
    <property type="entry name" value="CoA-dependent acyltransferases"/>
    <property type="match status" value="2"/>
</dbReference>
<dbReference type="InterPro" id="IPR010071">
    <property type="entry name" value="AA_adenyl_dom"/>
</dbReference>
<dbReference type="PROSITE" id="PS50075">
    <property type="entry name" value="CARRIER"/>
    <property type="match status" value="1"/>
</dbReference>
<evidence type="ECO:0000313" key="2">
    <source>
        <dbReference type="EMBL" id="NOH71942.1"/>
    </source>
</evidence>
<gene>
    <name evidence="2" type="ORF">F0225_11420</name>
</gene>
<dbReference type="NCBIfam" id="TIGR01733">
    <property type="entry name" value="AA-adenyl-dom"/>
    <property type="match status" value="1"/>
</dbReference>
<dbReference type="RefSeq" id="WP_171361186.1">
    <property type="nucleotide sequence ID" value="NZ_VTXC01000028.1"/>
</dbReference>
<dbReference type="Pfam" id="PF00550">
    <property type="entry name" value="PP-binding"/>
    <property type="match status" value="1"/>
</dbReference>
<evidence type="ECO:0000259" key="1">
    <source>
        <dbReference type="PROSITE" id="PS50075"/>
    </source>
</evidence>
<feature type="domain" description="Carrier" evidence="1">
    <location>
        <begin position="1009"/>
        <end position="1084"/>
    </location>
</feature>
<name>A0A7Y3ZZF2_9VIBR</name>
<dbReference type="Pfam" id="PF13193">
    <property type="entry name" value="AMP-binding_C"/>
    <property type="match status" value="1"/>
</dbReference>
<dbReference type="GO" id="GO:0043041">
    <property type="term" value="P:amino acid activation for nonribosomal peptide biosynthetic process"/>
    <property type="evidence" value="ECO:0007669"/>
    <property type="project" value="TreeGrafter"/>
</dbReference>
<dbReference type="FunFam" id="3.40.50.980:FF:000001">
    <property type="entry name" value="Non-ribosomal peptide synthetase"/>
    <property type="match status" value="1"/>
</dbReference>
<dbReference type="Gene3D" id="3.30.559.30">
    <property type="entry name" value="Nonribosomal peptide synthetase, condensation domain"/>
    <property type="match status" value="1"/>
</dbReference>
<reference evidence="2 3" key="1">
    <citation type="submission" date="2019-09" db="EMBL/GenBank/DDBJ databases">
        <title>Draft genome sequencing and comparative genomics of hatchery-associated Vibrios.</title>
        <authorList>
            <person name="Kehlet-Delgado H."/>
            <person name="Mueller R.S."/>
        </authorList>
    </citation>
    <scope>NUCLEOTIDE SEQUENCE [LARGE SCALE GENOMIC DNA]</scope>
    <source>
        <strain evidence="2 3">99-46-Y</strain>
    </source>
</reference>
<comment type="caution">
    <text evidence="2">The sequence shown here is derived from an EMBL/GenBank/DDBJ whole genome shotgun (WGS) entry which is preliminary data.</text>
</comment>
<accession>A0A7Y3ZZF2</accession>
<sequence length="1363" mass="152426">MTTKTHKILQSMGLEELKRLAREKRNNKAQLMEANAPSDKNRKIFPLTDSQKSIWALEQYQKGNKAYNNPLAITCHIDHEFTPDRVQDTLKKMADRHNIFRTKIRNVDNEPCQFVDDKVTMDVGFDDVSSMPDEEKHHWIMQVAKEEGCKSFDLENGPLFRWRMAKTQPSEYVLMLTFHHIISDGWTVSLCFLEFMKTYFGHGNEQAPQFTEYALNQSLYFEQGKYQKGIEYWSDKLSGAEGILDIATDHPRPDTMSFAGSYVSKFLSGDFCQKLQSAAAKQGATTFHLMLAAYKLLLHKYSGQQDIIIGVPFANRLDAKTQDMLGLFMNTLPLRFQLDSHSSLASVVEAAKKESSQAMTHQDVPFNRILEAIDHPRDLAINPLYQAVLSYQVYPHSRGQKGFSYTPLKVDYGVAKLDLNLWVEEDGDGLVCTINYDTALFEHATIERMLDGLNTILSAIVETPDKTIADLSLLTQSEEKKLLERCVTKEQRSLHPIHLHFEHSAEHFPNNIALRCGNRALSYQELNQSANQLAQRLLLEGVSLGEPVAIAMDKSELSVVSILAILKAGGCYLPIDINLPESKIAYILNDAKAKNVIYASKIPQHIESIAQRTSLNWIDLLDEPENDKISQENLFTDPNSERPAYIIYTSGSTGNPKGVCVYHSQLSAYCQSVAPVLAQSEHARYGMFSSFSTDLAHTMLFPALVGRGELVIFTKEMLESPEALADHLKDNPIDCAKITPTHLSALLNVPNAGDILPQSTLVLGGEALPVSIVQKVKTLRPDCRLVNHYGPTECTVGVTTYLLPNDLAQLDAKFVPIGQPLKGNHVLILDANQQLVPSGLAGELCIGGRQIASGYIGESNISQHQFIDHPYLAGERLYRTGDKGRFNSLGDLEYLGRLDRQVKVRGFRVELGEIEKAICEQDYVESAAVIQRHQGQLSQLIAYVSCHPEQTNSDTQSIIKQQVENSLPAYMHPESWLWLESMPMTASGKINYRQLPEESINNECHSAVEPKNDMEVRLQVIYHRVLSRDIVSTETKFLDLGGNSISALKLLIEVNKAFSMAMTLGEFFAHSSIVELAMYIEQYSVSHLGEHSLVLLNKGNPETHSSLILVHPAGGNVMCYDEFTRGLDKSYPVYGIQVSNFSTVAEYNHELSRLAGHYVEQLGKLSQQSELIIGGWSLGGTIAFEMACQIEQFTGNQPKVLVFDQPAPQVNVDDSANMEEHDRLAYFAQKVERFTGTSFNTSGTQLAAMSDIERSDVFLDGFRKAQMVPDNISAEDFQYFLTILQAHMTATDRYQGQSYGGQVVVAEAQDILPGRTRLASEGLGWQKFSKRPLKVVPALGDHISMMNAPYITQLAVCLQEEIL</sequence>
<dbReference type="Gene3D" id="3.30.300.30">
    <property type="match status" value="1"/>
</dbReference>
<dbReference type="SUPFAM" id="SSF47336">
    <property type="entry name" value="ACP-like"/>
    <property type="match status" value="1"/>
</dbReference>
<dbReference type="GO" id="GO:0003824">
    <property type="term" value="F:catalytic activity"/>
    <property type="evidence" value="ECO:0007669"/>
    <property type="project" value="InterPro"/>
</dbReference>
<dbReference type="InterPro" id="IPR025110">
    <property type="entry name" value="AMP-bd_C"/>
</dbReference>
<dbReference type="InterPro" id="IPR001242">
    <property type="entry name" value="Condensation_dom"/>
</dbReference>
<dbReference type="InterPro" id="IPR001031">
    <property type="entry name" value="Thioesterase"/>
</dbReference>
<dbReference type="SUPFAM" id="SSF56801">
    <property type="entry name" value="Acetyl-CoA synthetase-like"/>
    <property type="match status" value="1"/>
</dbReference>
<dbReference type="Gene3D" id="2.30.38.10">
    <property type="entry name" value="Luciferase, Domain 3"/>
    <property type="match status" value="1"/>
</dbReference>
<dbReference type="InterPro" id="IPR045851">
    <property type="entry name" value="AMP-bd_C_sf"/>
</dbReference>
<dbReference type="PANTHER" id="PTHR45527:SF1">
    <property type="entry name" value="FATTY ACID SYNTHASE"/>
    <property type="match status" value="1"/>
</dbReference>
<dbReference type="GO" id="GO:0044550">
    <property type="term" value="P:secondary metabolite biosynthetic process"/>
    <property type="evidence" value="ECO:0007669"/>
    <property type="project" value="TreeGrafter"/>
</dbReference>
<dbReference type="Gene3D" id="3.30.559.10">
    <property type="entry name" value="Chloramphenicol acetyltransferase-like domain"/>
    <property type="match status" value="1"/>
</dbReference>
<dbReference type="Gene3D" id="3.40.50.1820">
    <property type="entry name" value="alpha/beta hydrolase"/>
    <property type="match status" value="1"/>
</dbReference>
<protein>
    <submittedName>
        <fullName evidence="2">Amino acid adenylation domain-containing protein</fullName>
    </submittedName>
</protein>
<dbReference type="InterPro" id="IPR009081">
    <property type="entry name" value="PP-bd_ACP"/>
</dbReference>
<dbReference type="InterPro" id="IPR023213">
    <property type="entry name" value="CAT-like_dom_sf"/>
</dbReference>
<dbReference type="CDD" id="cd19531">
    <property type="entry name" value="LCL_NRPS-like"/>
    <property type="match status" value="1"/>
</dbReference>
<dbReference type="GO" id="GO:0031177">
    <property type="term" value="F:phosphopantetheine binding"/>
    <property type="evidence" value="ECO:0007669"/>
    <property type="project" value="TreeGrafter"/>
</dbReference>
<dbReference type="EMBL" id="VTXC01000028">
    <property type="protein sequence ID" value="NOH71942.1"/>
    <property type="molecule type" value="Genomic_DNA"/>
</dbReference>
<dbReference type="Pfam" id="PF00975">
    <property type="entry name" value="Thioesterase"/>
    <property type="match status" value="1"/>
</dbReference>
<dbReference type="Pfam" id="PF00668">
    <property type="entry name" value="Condensation"/>
    <property type="match status" value="1"/>
</dbReference>
<dbReference type="CDD" id="cd05930">
    <property type="entry name" value="A_NRPS"/>
    <property type="match status" value="1"/>
</dbReference>
<dbReference type="Pfam" id="PF00501">
    <property type="entry name" value="AMP-binding"/>
    <property type="match status" value="1"/>
</dbReference>
<dbReference type="Gene3D" id="3.40.50.980">
    <property type="match status" value="2"/>
</dbReference>
<dbReference type="InterPro" id="IPR020845">
    <property type="entry name" value="AMP-binding_CS"/>
</dbReference>
<proteinExistence type="predicted"/>
<evidence type="ECO:0000313" key="3">
    <source>
        <dbReference type="Proteomes" id="UP000565719"/>
    </source>
</evidence>